<dbReference type="EMBL" id="DUTF01000400">
    <property type="protein sequence ID" value="HHY28767.1"/>
    <property type="molecule type" value="Genomic_DNA"/>
</dbReference>
<evidence type="ECO:0000256" key="6">
    <source>
        <dbReference type="ARBA" id="ARBA00023136"/>
    </source>
</evidence>
<keyword evidence="4 8" id="KW-0812">Transmembrane</keyword>
<dbReference type="InterPro" id="IPR050539">
    <property type="entry name" value="ThrE_Dicarb/AminoAcid_Exp"/>
</dbReference>
<accession>A0A7C7D8C4</accession>
<evidence type="ECO:0000256" key="8">
    <source>
        <dbReference type="SAM" id="Phobius"/>
    </source>
</evidence>
<dbReference type="PANTHER" id="PTHR34390:SF1">
    <property type="entry name" value="SUCCINATE TRANSPORTER SUBUNIT YJJB-RELATED"/>
    <property type="match status" value="1"/>
</dbReference>
<evidence type="ECO:0000256" key="2">
    <source>
        <dbReference type="ARBA" id="ARBA00022475"/>
    </source>
</evidence>
<evidence type="ECO:0000259" key="9">
    <source>
        <dbReference type="Pfam" id="PF12821"/>
    </source>
</evidence>
<keyword evidence="2" id="KW-1003">Cell membrane</keyword>
<dbReference type="AlphaFoldDB" id="A0A7C7D8C4"/>
<organism evidence="10 11">
    <name type="scientific">Desulfitobacterium dehalogenans</name>
    <dbReference type="NCBI Taxonomy" id="36854"/>
    <lineage>
        <taxon>Bacteria</taxon>
        <taxon>Bacillati</taxon>
        <taxon>Bacillota</taxon>
        <taxon>Clostridia</taxon>
        <taxon>Eubacteriales</taxon>
        <taxon>Desulfitobacteriaceae</taxon>
        <taxon>Desulfitobacterium</taxon>
    </lineage>
</organism>
<feature type="transmembrane region" description="Helical" evidence="8">
    <location>
        <begin position="6"/>
        <end position="22"/>
    </location>
</feature>
<dbReference type="InterPro" id="IPR024528">
    <property type="entry name" value="ThrE_2"/>
</dbReference>
<protein>
    <submittedName>
        <fullName evidence="10">Threonine/serine exporter</fullName>
    </submittedName>
</protein>
<dbReference type="PANTHER" id="PTHR34390">
    <property type="entry name" value="UPF0442 PROTEIN YJJB-RELATED"/>
    <property type="match status" value="1"/>
</dbReference>
<dbReference type="GO" id="GO:0015744">
    <property type="term" value="P:succinate transport"/>
    <property type="evidence" value="ECO:0007669"/>
    <property type="project" value="TreeGrafter"/>
</dbReference>
<keyword evidence="3" id="KW-0997">Cell inner membrane</keyword>
<dbReference type="GO" id="GO:0005886">
    <property type="term" value="C:plasma membrane"/>
    <property type="evidence" value="ECO:0007669"/>
    <property type="project" value="UniProtKB-SubCell"/>
</dbReference>
<keyword evidence="5 8" id="KW-1133">Transmembrane helix</keyword>
<evidence type="ECO:0000256" key="5">
    <source>
        <dbReference type="ARBA" id="ARBA00022989"/>
    </source>
</evidence>
<proteinExistence type="inferred from homology"/>
<sequence>MNWTALYASFFATMAFGVLFNVPRKSLLTGGLVGMLGWAIFVTLTVNMKINIITATLFAAFCVATVSQILARRYKMPVTVFSISGIIPLVPGGMAYDTIRQFIENNYTEGVRLGTITLLIAGSIAFGLIFSGVITETFSRKRGYPKPNLPGR</sequence>
<gene>
    <name evidence="10" type="ORF">GX523_18880</name>
</gene>
<keyword evidence="6 8" id="KW-0472">Membrane</keyword>
<evidence type="ECO:0000313" key="11">
    <source>
        <dbReference type="Proteomes" id="UP000553059"/>
    </source>
</evidence>
<evidence type="ECO:0000256" key="7">
    <source>
        <dbReference type="ARBA" id="ARBA00034125"/>
    </source>
</evidence>
<dbReference type="Pfam" id="PF12821">
    <property type="entry name" value="ThrE_2"/>
    <property type="match status" value="1"/>
</dbReference>
<feature type="transmembrane region" description="Helical" evidence="8">
    <location>
        <begin position="27"/>
        <end position="46"/>
    </location>
</feature>
<name>A0A7C7D8C4_9FIRM</name>
<evidence type="ECO:0000256" key="4">
    <source>
        <dbReference type="ARBA" id="ARBA00022692"/>
    </source>
</evidence>
<feature type="transmembrane region" description="Helical" evidence="8">
    <location>
        <begin position="52"/>
        <end position="71"/>
    </location>
</feature>
<comment type="subcellular location">
    <subcellularLocation>
        <location evidence="1">Cell membrane</location>
        <topology evidence="1">Multi-pass membrane protein</topology>
    </subcellularLocation>
</comment>
<feature type="domain" description="Threonine/Serine exporter ThrE" evidence="9">
    <location>
        <begin position="7"/>
        <end position="133"/>
    </location>
</feature>
<dbReference type="Proteomes" id="UP000553059">
    <property type="component" value="Unassembled WGS sequence"/>
</dbReference>
<feature type="transmembrane region" description="Helical" evidence="8">
    <location>
        <begin position="78"/>
        <end position="96"/>
    </location>
</feature>
<comment type="caution">
    <text evidence="10">The sequence shown here is derived from an EMBL/GenBank/DDBJ whole genome shotgun (WGS) entry which is preliminary data.</text>
</comment>
<reference evidence="10 11" key="1">
    <citation type="journal article" date="2020" name="Biotechnol. Biofuels">
        <title>New insights from the biogas microbiome by comprehensive genome-resolved metagenomics of nearly 1600 species originating from multiple anaerobic digesters.</title>
        <authorList>
            <person name="Campanaro S."/>
            <person name="Treu L."/>
            <person name="Rodriguez-R L.M."/>
            <person name="Kovalovszki A."/>
            <person name="Ziels R.M."/>
            <person name="Maus I."/>
            <person name="Zhu X."/>
            <person name="Kougias P.G."/>
            <person name="Basile A."/>
            <person name="Luo G."/>
            <person name="Schluter A."/>
            <person name="Konstantinidis K.T."/>
            <person name="Angelidaki I."/>
        </authorList>
    </citation>
    <scope>NUCLEOTIDE SEQUENCE [LARGE SCALE GENOMIC DNA]</scope>
    <source>
        <strain evidence="10">AS05jafATM_4</strain>
    </source>
</reference>
<evidence type="ECO:0000313" key="10">
    <source>
        <dbReference type="EMBL" id="HHY28767.1"/>
    </source>
</evidence>
<evidence type="ECO:0000256" key="3">
    <source>
        <dbReference type="ARBA" id="ARBA00022519"/>
    </source>
</evidence>
<evidence type="ECO:0000256" key="1">
    <source>
        <dbReference type="ARBA" id="ARBA00004651"/>
    </source>
</evidence>
<comment type="similarity">
    <text evidence="7">Belongs to the ThrE exporter (TC 2.A.79) family.</text>
</comment>
<feature type="transmembrane region" description="Helical" evidence="8">
    <location>
        <begin position="116"/>
        <end position="134"/>
    </location>
</feature>